<dbReference type="KEGG" id="axe:P40_13535"/>
<accession>A0A9Q3ZGX3</accession>
<evidence type="ECO:0000256" key="1">
    <source>
        <dbReference type="PROSITE-ProRule" id="PRU00339"/>
    </source>
</evidence>
<dbReference type="InterPro" id="IPR011990">
    <property type="entry name" value="TPR-like_helical_dom_sf"/>
</dbReference>
<feature type="repeat" description="TPR" evidence="1">
    <location>
        <begin position="3"/>
        <end position="36"/>
    </location>
</feature>
<evidence type="ECO:0000313" key="2">
    <source>
        <dbReference type="EMBL" id="MCE7507902.1"/>
    </source>
</evidence>
<dbReference type="InterPro" id="IPR019734">
    <property type="entry name" value="TPR_rpt"/>
</dbReference>
<dbReference type="AlphaFoldDB" id="A0A9Q3ZGX3"/>
<proteinExistence type="predicted"/>
<dbReference type="RefSeq" id="WP_080531191.1">
    <property type="nucleotide sequence ID" value="NZ_JAJVKT010000004.1"/>
</dbReference>
<dbReference type="Proteomes" id="UP001107961">
    <property type="component" value="Unassembled WGS sequence"/>
</dbReference>
<dbReference type="EMBL" id="JAJVKT010000004">
    <property type="protein sequence ID" value="MCE7507902.1"/>
    <property type="molecule type" value="Genomic_DNA"/>
</dbReference>
<dbReference type="SUPFAM" id="SSF48452">
    <property type="entry name" value="TPR-like"/>
    <property type="match status" value="1"/>
</dbReference>
<comment type="caution">
    <text evidence="2">The sequence shown here is derived from an EMBL/GenBank/DDBJ whole genome shotgun (WGS) entry which is preliminary data.</text>
</comment>
<reference evidence="2" key="1">
    <citation type="submission" date="2022-01" db="EMBL/GenBank/DDBJ databases">
        <authorList>
            <person name="Karlyshev A.V."/>
            <person name="Jaspars M."/>
        </authorList>
    </citation>
    <scope>NUCLEOTIDE SEQUENCE</scope>
    <source>
        <strain evidence="2">AGSA3-2</strain>
    </source>
</reference>
<organism evidence="2 3">
    <name type="scientific">Alloalcanivorax xenomutans</name>
    <dbReference type="NCBI Taxonomy" id="1094342"/>
    <lineage>
        <taxon>Bacteria</taxon>
        <taxon>Pseudomonadati</taxon>
        <taxon>Pseudomonadota</taxon>
        <taxon>Gammaproteobacteria</taxon>
        <taxon>Oceanospirillales</taxon>
        <taxon>Alcanivoracaceae</taxon>
        <taxon>Alloalcanivorax</taxon>
    </lineage>
</organism>
<dbReference type="Gene3D" id="1.25.40.10">
    <property type="entry name" value="Tetratricopeptide repeat domain"/>
    <property type="match status" value="1"/>
</dbReference>
<name>A0A9Q3ZGX3_9GAMM</name>
<protein>
    <submittedName>
        <fullName evidence="2">Tetratricopeptide repeat protein</fullName>
    </submittedName>
</protein>
<gene>
    <name evidence="2" type="ORF">LZG35_04590</name>
</gene>
<keyword evidence="3" id="KW-1185">Reference proteome</keyword>
<sequence length="144" mass="15948">MDSKALLRLGNEAFATQRYAEAQDHYRQAISVLATALQCRRPADTHALILYSIAIQNLADTHARRERPELIRDVLLEGCLHLALWMNGALSRGIGGCALGEFGRLRIRLLALHQSGAGPLDPHQQRALEDATRLLTLEGSYHDS</sequence>
<evidence type="ECO:0000313" key="3">
    <source>
        <dbReference type="Proteomes" id="UP001107961"/>
    </source>
</evidence>
<keyword evidence="1" id="KW-0802">TPR repeat</keyword>
<dbReference type="PROSITE" id="PS50005">
    <property type="entry name" value="TPR"/>
    <property type="match status" value="1"/>
</dbReference>